<dbReference type="Gene3D" id="1.25.40.10">
    <property type="entry name" value="Tetratricopeptide repeat domain"/>
    <property type="match status" value="1"/>
</dbReference>
<gene>
    <name evidence="2" type="ORF">O4J56_28170</name>
</gene>
<sequence length="798" mass="82710">MESPRPRRPFDTTDDPATLVARDPAAARAHAEEVLASAPDPGARAHALCTIGICQHEEGDPAAAHRTLRLAAAAADTVGPEATARARQARLAIRALRGGPGLSGPALDRHADAAAALLRCGVADAQRGHFPRAVDALDAALERVGPSTPGRLPPALLANRGLALVYLDRIDEAADALAHALDLADSRHLGYLRSAVLQNLGCLEARRGDTSEALRLFDEASTGSTRSRRIALQIDGADALLAAGLPDEARRRLESFGGPGAAGPLLGEAAALLVDAKHRLARGDRNAALAQARRVRARFAPDSLWAHLAGTVEWSARCLAASEPSAGARRRTAARCAVYAPTGAAGAVRPTRDQAAAAALVDAGRHAAALRRLAADLPGHAEAAGHTRPRERAIAAEGVRRALAEGRAEDVLAWLEYGRSGRGAAACRDHMWAGLLERLRDAYRRAEEGDDTALGEIGHWSARLAAAQLHRCRSAPPRGTHVLEELRDRLGGRALVSYAVVDGDCVAVVVSGGRVDVHVLAPAARVAEECATFAFDVRMSVLRGEEEGEGAALSARRLGGMLLGPLAEAVGDRPVVVCPAPVTQELPWGRLPPLRGREVCVAPSARSWLDADAVAGAAEEVDGPAVVAYGPQVPGAAAEAGLVREVLRGAGMEARLLAGPEATVAELRGSLPGARVAHLIGHGGMAPETPMLAALLFEDGPLFAYDAEMLSAAPRLAVLSACWLGMSTPAPSGAPLGMGTALLSRGAGTVVASAVPVRDREVMGPMGRFYRAVTTGTPPARAVADHLAEHGFLCLGAG</sequence>
<reference evidence="2 3" key="1">
    <citation type="submission" date="2023-01" db="EMBL/GenBank/DDBJ databases">
        <title>Draft genome sequence of Nocardiopsis sp. RSe5-2 isolated from halophytes.</title>
        <authorList>
            <person name="Duangmal K."/>
            <person name="Chantavorakit T."/>
        </authorList>
    </citation>
    <scope>NUCLEOTIDE SEQUENCE [LARGE SCALE GENOMIC DNA]</scope>
    <source>
        <strain evidence="2 3">RSe5-2</strain>
    </source>
</reference>
<name>A0ABT4UCC5_9ACTN</name>
<organism evidence="2 3">
    <name type="scientific">Nocardiopsis endophytica</name>
    <dbReference type="NCBI Taxonomy" id="3018445"/>
    <lineage>
        <taxon>Bacteria</taxon>
        <taxon>Bacillati</taxon>
        <taxon>Actinomycetota</taxon>
        <taxon>Actinomycetes</taxon>
        <taxon>Streptosporangiales</taxon>
        <taxon>Nocardiopsidaceae</taxon>
        <taxon>Nocardiopsis</taxon>
    </lineage>
</organism>
<dbReference type="EMBL" id="JAQFWQ010000128">
    <property type="protein sequence ID" value="MDA2814552.1"/>
    <property type="molecule type" value="Genomic_DNA"/>
</dbReference>
<protein>
    <submittedName>
        <fullName evidence="2">CHAT domain-containing protein</fullName>
    </submittedName>
</protein>
<evidence type="ECO:0000313" key="2">
    <source>
        <dbReference type="EMBL" id="MDA2814552.1"/>
    </source>
</evidence>
<dbReference type="Proteomes" id="UP001527866">
    <property type="component" value="Unassembled WGS sequence"/>
</dbReference>
<proteinExistence type="predicted"/>
<feature type="domain" description="CHAT" evidence="1">
    <location>
        <begin position="555"/>
        <end position="784"/>
    </location>
</feature>
<dbReference type="Pfam" id="PF12770">
    <property type="entry name" value="CHAT"/>
    <property type="match status" value="1"/>
</dbReference>
<keyword evidence="3" id="KW-1185">Reference proteome</keyword>
<evidence type="ECO:0000259" key="1">
    <source>
        <dbReference type="Pfam" id="PF12770"/>
    </source>
</evidence>
<evidence type="ECO:0000313" key="3">
    <source>
        <dbReference type="Proteomes" id="UP001527866"/>
    </source>
</evidence>
<accession>A0ABT4UCC5</accession>
<dbReference type="SUPFAM" id="SSF48452">
    <property type="entry name" value="TPR-like"/>
    <property type="match status" value="1"/>
</dbReference>
<dbReference type="InterPro" id="IPR024983">
    <property type="entry name" value="CHAT_dom"/>
</dbReference>
<dbReference type="InterPro" id="IPR011990">
    <property type="entry name" value="TPR-like_helical_dom_sf"/>
</dbReference>
<comment type="caution">
    <text evidence="2">The sequence shown here is derived from an EMBL/GenBank/DDBJ whole genome shotgun (WGS) entry which is preliminary data.</text>
</comment>